<protein>
    <submittedName>
        <fullName evidence="2">Uncharacterized protein</fullName>
    </submittedName>
</protein>
<organism evidence="1 2">
    <name type="scientific">Romanomermis culicivorax</name>
    <name type="common">Nematode worm</name>
    <dbReference type="NCBI Taxonomy" id="13658"/>
    <lineage>
        <taxon>Eukaryota</taxon>
        <taxon>Metazoa</taxon>
        <taxon>Ecdysozoa</taxon>
        <taxon>Nematoda</taxon>
        <taxon>Enoplea</taxon>
        <taxon>Dorylaimia</taxon>
        <taxon>Mermithida</taxon>
        <taxon>Mermithoidea</taxon>
        <taxon>Mermithidae</taxon>
        <taxon>Romanomermis</taxon>
    </lineage>
</organism>
<evidence type="ECO:0000313" key="2">
    <source>
        <dbReference type="WBParaSite" id="nRc.2.0.1.t29811-RA"/>
    </source>
</evidence>
<dbReference type="Proteomes" id="UP000887565">
    <property type="component" value="Unplaced"/>
</dbReference>
<proteinExistence type="predicted"/>
<name>A0A915JU70_ROMCU</name>
<accession>A0A915JU70</accession>
<reference evidence="2" key="1">
    <citation type="submission" date="2022-11" db="UniProtKB">
        <authorList>
            <consortium name="WormBaseParasite"/>
        </authorList>
    </citation>
    <scope>IDENTIFICATION</scope>
</reference>
<evidence type="ECO:0000313" key="1">
    <source>
        <dbReference type="Proteomes" id="UP000887565"/>
    </source>
</evidence>
<dbReference type="AlphaFoldDB" id="A0A915JU70"/>
<dbReference type="WBParaSite" id="nRc.2.0.1.t29811-RA">
    <property type="protein sequence ID" value="nRc.2.0.1.t29811-RA"/>
    <property type="gene ID" value="nRc.2.0.1.g29811"/>
</dbReference>
<sequence>DEPKQRTHLNQYQTSSIQSYGKRSHNFFRTANVLNWGRKLGRSSTIKIIYSLSSNNHTRERMLEEFWQILSRLKARAKMHVYFLAVRTNPAASELTDDWISDDIFDSFACYYLVNALCSRGYAVLDQIDAKFVTVVADASKINAKATEKALE</sequence>
<keyword evidence="1" id="KW-1185">Reference proteome</keyword>